<evidence type="ECO:0000313" key="2">
    <source>
        <dbReference type="Proteomes" id="UP000323242"/>
    </source>
</evidence>
<gene>
    <name evidence="1" type="ORF">FY004_07645</name>
</gene>
<name>A0A5D4JK32_9ACTN</name>
<dbReference type="EMBL" id="VSZQ01000029">
    <property type="protein sequence ID" value="TYR65186.1"/>
    <property type="molecule type" value="Genomic_DNA"/>
</dbReference>
<organism evidence="1 2">
    <name type="scientific">Streptomyces parvus</name>
    <dbReference type="NCBI Taxonomy" id="66428"/>
    <lineage>
        <taxon>Bacteria</taxon>
        <taxon>Bacillati</taxon>
        <taxon>Actinomycetota</taxon>
        <taxon>Actinomycetes</taxon>
        <taxon>Kitasatosporales</taxon>
        <taxon>Streptomycetaceae</taxon>
        <taxon>Streptomyces</taxon>
    </lineage>
</organism>
<dbReference type="Proteomes" id="UP000323242">
    <property type="component" value="Unassembled WGS sequence"/>
</dbReference>
<accession>A0A5D4JK32</accession>
<evidence type="ECO:0000313" key="1">
    <source>
        <dbReference type="EMBL" id="TYR65186.1"/>
    </source>
</evidence>
<keyword evidence="2" id="KW-1185">Reference proteome</keyword>
<proteinExistence type="predicted"/>
<reference evidence="1 2" key="1">
    <citation type="submission" date="2019-08" db="EMBL/GenBank/DDBJ databases">
        <title>Draft genome for granaticin producer strain Streptomyces parvus C05.</title>
        <authorList>
            <person name="Gonzalez-Pimentel J.L."/>
        </authorList>
    </citation>
    <scope>NUCLEOTIDE SEQUENCE [LARGE SCALE GENOMIC DNA]</scope>
    <source>
        <strain evidence="1 2">C05</strain>
    </source>
</reference>
<evidence type="ECO:0008006" key="3">
    <source>
        <dbReference type="Google" id="ProtNLM"/>
    </source>
</evidence>
<dbReference type="RefSeq" id="WP_148901905.1">
    <property type="nucleotide sequence ID" value="NZ_VSZQ01000029.1"/>
</dbReference>
<sequence length="393" mass="42844">MTEGSTGETAEAEVSIATVLALLKAGPSAPRQELLRTARDSRHKLAATLLTLWRESGEELTAAETSELLLHQERIEYYRQLWPALLKLAPGAYLLKGMSIASLYPPRILRSAGDIDVICPAYAALWDCSRHLASDGWELAAFTLGPSRPGDGVPFHLGAEFRKPAPEPSPDPYAVGLCTAEIMTDIRAPAWQLTRAAHSPSAADAVALVAERWERPFRSRDLMDLALLLRDLDDADIGRLPGELARLGLWPQWREAMRALQNHGMEPARVLPSARAATGHARLHRTARSMMRRISPVRALALVAQSGTEGGGGRLAEIASDLVHSRIGTRRLLRAGLPLFGIPLDAEPAHRLHLDDVGRHLVARTPLGSFLLVAGRARQEWLDEARVRAGSGI</sequence>
<comment type="caution">
    <text evidence="1">The sequence shown here is derived from an EMBL/GenBank/DDBJ whole genome shotgun (WGS) entry which is preliminary data.</text>
</comment>
<dbReference type="AlphaFoldDB" id="A0A5D4JK32"/>
<protein>
    <recommendedName>
        <fullName evidence="3">Nucleotidyltransferase family protein</fullName>
    </recommendedName>
</protein>